<dbReference type="GO" id="GO:0140566">
    <property type="term" value="F:histone reader activity"/>
    <property type="evidence" value="ECO:0007669"/>
    <property type="project" value="InterPro"/>
</dbReference>
<feature type="region of interest" description="Disordered" evidence="6">
    <location>
        <begin position="364"/>
        <end position="393"/>
    </location>
</feature>
<evidence type="ECO:0000256" key="2">
    <source>
        <dbReference type="ARBA" id="ARBA00022771"/>
    </source>
</evidence>
<feature type="compositionally biased region" description="Basic and acidic residues" evidence="6">
    <location>
        <begin position="127"/>
        <end position="141"/>
    </location>
</feature>
<dbReference type="Pfam" id="PF23121">
    <property type="entry name" value="SPOC_AIPP2"/>
    <property type="match status" value="1"/>
</dbReference>
<evidence type="ECO:0000259" key="7">
    <source>
        <dbReference type="Pfam" id="PF23121"/>
    </source>
</evidence>
<keyword evidence="2" id="KW-0863">Zinc-finger</keyword>
<feature type="region of interest" description="Disordered" evidence="6">
    <location>
        <begin position="259"/>
        <end position="279"/>
    </location>
</feature>
<feature type="region of interest" description="Disordered" evidence="6">
    <location>
        <begin position="124"/>
        <end position="154"/>
    </location>
</feature>
<feature type="compositionally biased region" description="Polar residues" evidence="6">
    <location>
        <begin position="582"/>
        <end position="593"/>
    </location>
</feature>
<reference evidence="8" key="1">
    <citation type="submission" date="2020-10" db="EMBL/GenBank/DDBJ databases">
        <authorList>
            <person name="Han B."/>
            <person name="Lu T."/>
            <person name="Zhao Q."/>
            <person name="Huang X."/>
            <person name="Zhao Y."/>
        </authorList>
    </citation>
    <scope>NUCLEOTIDE SEQUENCE</scope>
</reference>
<feature type="region of interest" description="Disordered" evidence="6">
    <location>
        <begin position="1247"/>
        <end position="1267"/>
    </location>
</feature>
<keyword evidence="3" id="KW-0862">Zinc</keyword>
<dbReference type="OrthoDB" id="787137at2759"/>
<feature type="compositionally biased region" description="Polar residues" evidence="6">
    <location>
        <begin position="142"/>
        <end position="154"/>
    </location>
</feature>
<keyword evidence="4" id="KW-0805">Transcription regulation</keyword>
<evidence type="ECO:0000256" key="1">
    <source>
        <dbReference type="ARBA" id="ARBA00022723"/>
    </source>
</evidence>
<feature type="region of interest" description="Disordered" evidence="6">
    <location>
        <begin position="463"/>
        <end position="487"/>
    </location>
</feature>
<keyword evidence="9" id="KW-1185">Reference proteome</keyword>
<dbReference type="Proteomes" id="UP000604825">
    <property type="component" value="Unassembled WGS sequence"/>
</dbReference>
<feature type="compositionally biased region" description="Basic and acidic residues" evidence="6">
    <location>
        <begin position="594"/>
        <end position="609"/>
    </location>
</feature>
<evidence type="ECO:0000313" key="8">
    <source>
        <dbReference type="EMBL" id="CAD6212135.1"/>
    </source>
</evidence>
<evidence type="ECO:0000256" key="4">
    <source>
        <dbReference type="ARBA" id="ARBA00023015"/>
    </source>
</evidence>
<dbReference type="InterPro" id="IPR013083">
    <property type="entry name" value="Znf_RING/FYVE/PHD"/>
</dbReference>
<gene>
    <name evidence="8" type="ORF">NCGR_LOCUS7943</name>
</gene>
<comment type="caution">
    <text evidence="8">The sequence shown here is derived from an EMBL/GenBank/DDBJ whole genome shotgun (WGS) entry which is preliminary data.</text>
</comment>
<evidence type="ECO:0000313" key="9">
    <source>
        <dbReference type="Proteomes" id="UP000604825"/>
    </source>
</evidence>
<name>A0A811MQM5_9POAL</name>
<dbReference type="InterPro" id="IPR056280">
    <property type="entry name" value="AIPP2-like_SPOC"/>
</dbReference>
<dbReference type="Gene3D" id="3.30.40.10">
    <property type="entry name" value="Zinc/RING finger domain, C3HC4 (zinc finger)"/>
    <property type="match status" value="1"/>
</dbReference>
<protein>
    <recommendedName>
        <fullName evidence="7">AIPP2-like SPOC-like domain-containing protein</fullName>
    </recommendedName>
</protein>
<dbReference type="InterPro" id="IPR049914">
    <property type="entry name" value="PHD1-3/5-6"/>
</dbReference>
<dbReference type="InterPro" id="IPR011011">
    <property type="entry name" value="Znf_FYVE_PHD"/>
</dbReference>
<feature type="compositionally biased region" description="Polar residues" evidence="6">
    <location>
        <begin position="365"/>
        <end position="374"/>
    </location>
</feature>
<feature type="compositionally biased region" description="Basic and acidic residues" evidence="6">
    <location>
        <begin position="548"/>
        <end position="564"/>
    </location>
</feature>
<dbReference type="EMBL" id="CAJGYO010000002">
    <property type="protein sequence ID" value="CAD6212135.1"/>
    <property type="molecule type" value="Genomic_DNA"/>
</dbReference>
<sequence>MRGQQERTMRDLYDRMRHKDLPVPEESAEGCARTAHGGIEQQELASKMEDKTVVRKRVVSSNNTCVKAESGTCNVCSAPCSSCLHPRIRVEDSNVECASSQTCSTSRDLTAKDYKAMANHSKLRNQCVDESKKGSDGRDMHPSSSGRFSPVDSSVMTKKLLRTQSSISALSRLSPNRQAHEFGKALDNLSHQPCEKTSLLKNNEQPRGGQLNPCIAGDNNHGTLAGYSNRHANKDGFSLKDLDNGTLCSKHEIKEHGDIHSNDDVKKNVGGKQDSDQDCSMDISSDRKLNIQHGVMTDSGNSEGLIDVNVCDICGDVGREYLLATCTRCLEGAEHTYCMRVKLEKVPVGEWFCEECQLKEDQKNTRSNSGTVAVNVTEGKNQRTESQSKPKALQIVVPDLDSPQVTHSALTADRCDGKSKRLHLASADTQTRQVKDTTPAAERLDVKNKKSLSIANRNKLQVLTSDLGTRPRSHGTPTPEVYNKSQSSEFLLNRKKLRVSTDMESPLSSEGLRSPPISCLLSKQLSFNSTNNGPKVKQLVDGMSSKLRPAEHSPRDPRDKEPIKKIVQSGSFKREGSDSIDAGSSKQKQTFHLSQDEKPGVLKPIKEKNLTERRASFRYAEKKQSYDLSRSDNGKQDVTVHPKPMEVSGKDAYGVKISDPRVQSQCAKKDRSNDVEDDELLISVNNVNIAPNEHAEVVPTTFTAMTCESDLQDVPRESTSDDSAPKVVCCEQKLLENTGDDSCKIVEVVQDSGDILSVTPRGLQMAHNLYPPENKLDKPDLEKEAFADQSSALGNPLKDFVIPEQSYIWQGSFEVSGDGNSPEMFDGFQAYLSTCASSKVREVGEQLPDKIQLAEVPRHSSWPLQFNEVNPTEDNIALFFFAKDVESYERAYGKLLDNMLLGDLSLKANIGGTELLIFPSDKLPERIQREFFFANVAVSWQDCSLPPFNGFFMIFYRLEWFTFLLGHFYAGKKSSPLELPTNNCPLEQINGPVIQLDMGSPKALQPLGIDLNECPNDDISDPALSLGSESEKSGASVDHNILLESKDEDRNLNASEIHHEETAGTRQIILGHPSAAPYGTNLPTISTGEGHDMVRDYPAAAKGSTGTAGGNKMEKADQNESLFCFSQQPGAIRSISHEIKFKKHGLLPSHCHFSGSKICDNQTKSTPSSDMGSLDSDLTNKRQKTSYGKHYTCIFGDEMPPIKCLSKIHPLPAGQDNPFDVLQHCHRGPSDPVSLKKPVPDHIIHVLSSDDEDSPEPSTSLNKASLKADEGSTLLSLSLSMVATKRNLSGSDIVDDEPLSLSLGLPRIVDGSADQEMKQFLPEKPGINT</sequence>
<evidence type="ECO:0000256" key="5">
    <source>
        <dbReference type="ARBA" id="ARBA00023163"/>
    </source>
</evidence>
<evidence type="ECO:0000256" key="6">
    <source>
        <dbReference type="SAM" id="MobiDB-lite"/>
    </source>
</evidence>
<proteinExistence type="predicted"/>
<dbReference type="PANTHER" id="PTHR33304">
    <property type="match status" value="1"/>
</dbReference>
<evidence type="ECO:0000256" key="3">
    <source>
        <dbReference type="ARBA" id="ARBA00022833"/>
    </source>
</evidence>
<feature type="compositionally biased region" description="Basic and acidic residues" evidence="6">
    <location>
        <begin position="621"/>
        <end position="644"/>
    </location>
</feature>
<dbReference type="GO" id="GO:0008270">
    <property type="term" value="F:zinc ion binding"/>
    <property type="evidence" value="ECO:0007669"/>
    <property type="project" value="UniProtKB-KW"/>
</dbReference>
<keyword evidence="1" id="KW-0479">Metal-binding</keyword>
<feature type="region of interest" description="Disordered" evidence="6">
    <location>
        <begin position="545"/>
        <end position="609"/>
    </location>
</feature>
<accession>A0A811MQM5</accession>
<dbReference type="GO" id="GO:0034244">
    <property type="term" value="P:negative regulation of transcription elongation by RNA polymerase II"/>
    <property type="evidence" value="ECO:0007669"/>
    <property type="project" value="InterPro"/>
</dbReference>
<dbReference type="PANTHER" id="PTHR33304:SF9">
    <property type="entry name" value="RING_FYVE_PHD ZINC FINGER SUPERFAMILY PROTEIN"/>
    <property type="match status" value="1"/>
</dbReference>
<dbReference type="SUPFAM" id="SSF57903">
    <property type="entry name" value="FYVE/PHD zinc finger"/>
    <property type="match status" value="1"/>
</dbReference>
<feature type="region of interest" description="Disordered" evidence="6">
    <location>
        <begin position="621"/>
        <end position="647"/>
    </location>
</feature>
<keyword evidence="5" id="KW-0804">Transcription</keyword>
<feature type="domain" description="AIPP2-like SPOC-like" evidence="7">
    <location>
        <begin position="809"/>
        <end position="929"/>
    </location>
</feature>
<organism evidence="8 9">
    <name type="scientific">Miscanthus lutarioriparius</name>
    <dbReference type="NCBI Taxonomy" id="422564"/>
    <lineage>
        <taxon>Eukaryota</taxon>
        <taxon>Viridiplantae</taxon>
        <taxon>Streptophyta</taxon>
        <taxon>Embryophyta</taxon>
        <taxon>Tracheophyta</taxon>
        <taxon>Spermatophyta</taxon>
        <taxon>Magnoliopsida</taxon>
        <taxon>Liliopsida</taxon>
        <taxon>Poales</taxon>
        <taxon>Poaceae</taxon>
        <taxon>PACMAD clade</taxon>
        <taxon>Panicoideae</taxon>
        <taxon>Andropogonodae</taxon>
        <taxon>Andropogoneae</taxon>
        <taxon>Saccharinae</taxon>
        <taxon>Miscanthus</taxon>
    </lineage>
</organism>